<feature type="transmembrane region" description="Helical" evidence="1">
    <location>
        <begin position="75"/>
        <end position="92"/>
    </location>
</feature>
<evidence type="ECO:0000256" key="1">
    <source>
        <dbReference type="SAM" id="Phobius"/>
    </source>
</evidence>
<name>A0A510L935_9FUSO</name>
<keyword evidence="1" id="KW-0812">Transmembrane</keyword>
<accession>A0A510L935</accession>
<keyword evidence="1" id="KW-0472">Membrane</keyword>
<organism evidence="2 3">
    <name type="scientific">Leptotrichia hongkongensis</name>
    <dbReference type="NCBI Taxonomy" id="554406"/>
    <lineage>
        <taxon>Bacteria</taxon>
        <taxon>Fusobacteriati</taxon>
        <taxon>Fusobacteriota</taxon>
        <taxon>Fusobacteriia</taxon>
        <taxon>Fusobacteriales</taxon>
        <taxon>Leptotrichiaceae</taxon>
        <taxon>Leptotrichia</taxon>
    </lineage>
</organism>
<dbReference type="Proteomes" id="UP000321561">
    <property type="component" value="Chromosome"/>
</dbReference>
<protein>
    <submittedName>
        <fullName evidence="2">Uncharacterized protein</fullName>
    </submittedName>
</protein>
<keyword evidence="1" id="KW-1133">Transmembrane helix</keyword>
<feature type="transmembrane region" description="Helical" evidence="1">
    <location>
        <begin position="23"/>
        <end position="40"/>
    </location>
</feature>
<feature type="transmembrane region" description="Helical" evidence="1">
    <location>
        <begin position="52"/>
        <end position="69"/>
    </location>
</feature>
<evidence type="ECO:0000313" key="3">
    <source>
        <dbReference type="Proteomes" id="UP000321561"/>
    </source>
</evidence>
<evidence type="ECO:0000313" key="2">
    <source>
        <dbReference type="EMBL" id="BBM60520.1"/>
    </source>
</evidence>
<gene>
    <name evidence="2" type="ORF">JMUB5056_2143</name>
</gene>
<proteinExistence type="predicted"/>
<dbReference type="OrthoDB" id="9767863at2"/>
<reference evidence="2 3" key="1">
    <citation type="submission" date="2019-07" db="EMBL/GenBank/DDBJ databases">
        <title>Complete Genome Sequence of Leptotrichia hongkongensis Strain JMUB5056.</title>
        <authorList>
            <person name="Watanabe S."/>
            <person name="Cui L."/>
        </authorList>
    </citation>
    <scope>NUCLEOTIDE SEQUENCE [LARGE SCALE GENOMIC DNA]</scope>
    <source>
        <strain evidence="2 3">JMUB5056</strain>
    </source>
</reference>
<dbReference type="KEGG" id="lhg:JMUB5056_2143"/>
<sequence length="130" mass="15477">MDNIPFVAIITMFILNKTIGDSHYWKIILTILGLDGFFLYKMSSFYLVGEWYTGFIIITYLFFPVLFWFGNKKPLTTFIGILLMSIVLHINYKFLFKMLENCNPLMRLLDFYFGMMMTLYISKNKELEIL</sequence>
<dbReference type="AlphaFoldDB" id="A0A510L935"/>
<dbReference type="EMBL" id="AP019846">
    <property type="protein sequence ID" value="BBM60520.1"/>
    <property type="molecule type" value="Genomic_DNA"/>
</dbReference>